<dbReference type="Proteomes" id="UP001187682">
    <property type="component" value="Unassembled WGS sequence"/>
</dbReference>
<evidence type="ECO:0000256" key="1">
    <source>
        <dbReference type="SAM" id="MobiDB-lite"/>
    </source>
</evidence>
<feature type="compositionally biased region" description="Polar residues" evidence="1">
    <location>
        <begin position="1"/>
        <end position="16"/>
    </location>
</feature>
<organism evidence="2 3">
    <name type="scientific">Cephalotrichum gorgonifer</name>
    <dbReference type="NCBI Taxonomy" id="2041049"/>
    <lineage>
        <taxon>Eukaryota</taxon>
        <taxon>Fungi</taxon>
        <taxon>Dikarya</taxon>
        <taxon>Ascomycota</taxon>
        <taxon>Pezizomycotina</taxon>
        <taxon>Sordariomycetes</taxon>
        <taxon>Hypocreomycetidae</taxon>
        <taxon>Microascales</taxon>
        <taxon>Microascaceae</taxon>
        <taxon>Cephalotrichum</taxon>
    </lineage>
</organism>
<proteinExistence type="predicted"/>
<comment type="caution">
    <text evidence="2">The sequence shown here is derived from an EMBL/GenBank/DDBJ whole genome shotgun (WGS) entry which is preliminary data.</text>
</comment>
<name>A0AAE8N4U6_9PEZI</name>
<protein>
    <submittedName>
        <fullName evidence="2">Uncharacterized protein</fullName>
    </submittedName>
</protein>
<gene>
    <name evidence="2" type="ORF">DNG_08321</name>
</gene>
<keyword evidence="3" id="KW-1185">Reference proteome</keyword>
<feature type="compositionally biased region" description="Basic and acidic residues" evidence="1">
    <location>
        <begin position="657"/>
        <end position="672"/>
    </location>
</feature>
<dbReference type="SUPFAM" id="SSF52047">
    <property type="entry name" value="RNI-like"/>
    <property type="match status" value="1"/>
</dbReference>
<sequence>MASSSNPNGATRSSTRIRVLASREVKPPRFLNPFTGDRPRTRGQKAALDHAAGRRQSGNLLDSFRISKPGSTTAAQDFTKLATDGAGTLDDDLGNSDAQGSINDGDYPIFSDRGASGRPRRGTSKMTSRKKSAKRQRVTTRSRAAAQKGAANDSHNVWGNATPDWLTPALQVFWPEVFRYAASDSVGLKQGWLLQMATVCTAFCRPALAVLYDSPRITSDNKMQKLIATLSLSDTLYYYRSKIHSLHLGPEFLPKDTTMKTLISLLPRLKHVSVTHELDQPPYRHLDMMGRRTDPEFWRILDDRMDSRAGMIEKPSPILSWKWSGRLLPDFLLASEGIIRLHTVGPLQDLTKLHLVNFPPLWYDATQSQLWGEDFNRVALPMGPPLPEYGIPIEEHVVAGQCSRVMNSLGHLEHLVLEACCVSGELLLPSLPHRLKHLEITHCWNVLSEHLGPFLVSHGQDLVTLILNHNSALDLGFLVDLGKSCPKLEKLVVNMACYKSPETHSADPEFELALEEGAIPTWPSSLRHVELVHVRPWTPDAAVMLLDSLINSARDLPNLRYLVVKSMLDLGWRQRAELKTEWLGRLQAVFLRPPSKPPTPIRSLPKPAPAPPVAATKDNDELAGSKRNKARPRPGATPTPASAPAPATRRSRRISGHHSDDSTAKNDRKRPMYVEPPSDPEEDADGEFSDDNDDSDAELSDALDIQPPGSPRDDDETFVQGLCERVELMIENHKLAEVQFDMDDFMDASPDSAMSDPDFSS</sequence>
<dbReference type="InterPro" id="IPR032675">
    <property type="entry name" value="LRR_dom_sf"/>
</dbReference>
<feature type="compositionally biased region" description="Basic residues" evidence="1">
    <location>
        <begin position="118"/>
        <end position="140"/>
    </location>
</feature>
<accession>A0AAE8N4U6</accession>
<reference evidence="2" key="1">
    <citation type="submission" date="2018-03" db="EMBL/GenBank/DDBJ databases">
        <authorList>
            <person name="Guldener U."/>
        </authorList>
    </citation>
    <scope>NUCLEOTIDE SEQUENCE</scope>
</reference>
<feature type="region of interest" description="Disordered" evidence="1">
    <location>
        <begin position="89"/>
        <end position="157"/>
    </location>
</feature>
<dbReference type="AlphaFoldDB" id="A0AAE8N4U6"/>
<feature type="compositionally biased region" description="Pro residues" evidence="1">
    <location>
        <begin position="594"/>
        <end position="612"/>
    </location>
</feature>
<dbReference type="EMBL" id="ONZQ02000013">
    <property type="protein sequence ID" value="SPO05634.1"/>
    <property type="molecule type" value="Genomic_DNA"/>
</dbReference>
<evidence type="ECO:0000313" key="2">
    <source>
        <dbReference type="EMBL" id="SPO05634.1"/>
    </source>
</evidence>
<evidence type="ECO:0000313" key="3">
    <source>
        <dbReference type="Proteomes" id="UP001187682"/>
    </source>
</evidence>
<dbReference type="Gene3D" id="3.80.10.10">
    <property type="entry name" value="Ribonuclease Inhibitor"/>
    <property type="match status" value="1"/>
</dbReference>
<feature type="region of interest" description="Disordered" evidence="1">
    <location>
        <begin position="1"/>
        <end position="71"/>
    </location>
</feature>
<feature type="compositionally biased region" description="Acidic residues" evidence="1">
    <location>
        <begin position="678"/>
        <end position="701"/>
    </location>
</feature>
<feature type="region of interest" description="Disordered" evidence="1">
    <location>
        <begin position="591"/>
        <end position="717"/>
    </location>
</feature>